<dbReference type="RefSeq" id="WP_179729334.1">
    <property type="nucleotide sequence ID" value="NZ_BAABEF010000001.1"/>
</dbReference>
<keyword evidence="3" id="KW-1185">Reference proteome</keyword>
<evidence type="ECO:0000256" key="1">
    <source>
        <dbReference type="SAM" id="MobiDB-lite"/>
    </source>
</evidence>
<protein>
    <recommendedName>
        <fullName evidence="4">Choice-of-anchor G family protein</fullName>
    </recommendedName>
</protein>
<feature type="region of interest" description="Disordered" evidence="1">
    <location>
        <begin position="615"/>
        <end position="645"/>
    </location>
</feature>
<dbReference type="InterPro" id="IPR047900">
    <property type="entry name" value="Choice_anch_G"/>
</dbReference>
<accession>A0A852RRD9</accession>
<dbReference type="EMBL" id="JACCBF010000001">
    <property type="protein sequence ID" value="NYD33259.1"/>
    <property type="molecule type" value="Genomic_DNA"/>
</dbReference>
<dbReference type="AlphaFoldDB" id="A0A852RRD9"/>
<evidence type="ECO:0000313" key="3">
    <source>
        <dbReference type="Proteomes" id="UP000582231"/>
    </source>
</evidence>
<comment type="caution">
    <text evidence="2">The sequence shown here is derived from an EMBL/GenBank/DDBJ whole genome shotgun (WGS) entry which is preliminary data.</text>
</comment>
<evidence type="ECO:0000313" key="2">
    <source>
        <dbReference type="EMBL" id="NYD33259.1"/>
    </source>
</evidence>
<reference evidence="2 3" key="1">
    <citation type="submission" date="2020-07" db="EMBL/GenBank/DDBJ databases">
        <title>Sequencing the genomes of 1000 actinobacteria strains.</title>
        <authorList>
            <person name="Klenk H.-P."/>
        </authorList>
    </citation>
    <scope>NUCLEOTIDE SEQUENCE [LARGE SCALE GENOMIC DNA]</scope>
    <source>
        <strain evidence="2 3">DSM 19082</strain>
    </source>
</reference>
<gene>
    <name evidence="2" type="ORF">BJ958_004805</name>
</gene>
<sequence>MGVVMLFSWGHCPRGRHTLRRHRGGVRRSTAVLAVTALAVTGLSAPAGSAPANPSSPSDPAGASASWIELTSGAVRLAGAGWSSASSEANPGPNRSHLDADAAGRNLVLLDGVKVPLADFIDFGQAGALYSESEATSPTAARGISGALSADGALTLDRANGGFTPVDIDLLALFRKAGVSGLTNLLVDQARLRLGIGGAEVRAENGVFVDLDGVGGPGRYRVAQADLDLGSPVVKAAAGALYDAAGRMDRAAEDRLNQLLDTSTLGGSLPDGTTLSAHVSSALQEKVVAAILARPVTTKNHVLTVDFSTGTATIHLDQALHGQETEDGPLLPPQDVRPGDPTGLNSQDPDTELINDELYPMVAESVHDLMNEVTAIALGAVENALDSITVDFTATRAGATATWTANLGSNQLAPVQCMPAGGACDQLAAAVEATRPAYDEVFAPLRDLLVGDQGDQLFRLAVDDVKTGLITIPVRNALKPVIDLAAKVLSVQVNHQTSRSCTTPDGGSGVDRLSVSAFSIALVPALNLGRLSLGNASARVEACAPAARASVLDANSGTVPVAGLGYSEAWPGTSPGPNRAGPNPSVLGQQYVLLGGVEVPVEDFVEYGDLAGIQSESTATSPTDARAVTGAVGPDGSISLDNTPASGTGPARIDLLALLRRGGIDGLTDLAIDRATLDLGALGAEVQAEAGRILDPDGVGGPGRYRVGQADLELHSPAVEQASAMIYDAIGLMDQAAENTLNKVLDLTALTKALPYGTSLTAHITSRMQEDVFAAILARPVTTKNHVLTVDFSTGTATIHLDQALHGQETEDGPLLPPQDVRSGDPTGLNSQDPDTELINDELYPMVAESVHDLMNEVTAIALGAVENALGAITIDLGAKLAVSPTDSATAAWSLNLMGDQLNPATCTPTGLTGRVLCGTLMLAVNLLRPVVNKLVVPARNLLLGDAGDQLFRLAVDDVKTGLITIPLRKAVKPFLDLAAMGVSVQVNHQETGTCRNPDGSTRLGALQVSAVSIAVLRRANGAQLNLGNAGVRTPC</sequence>
<feature type="region of interest" description="Disordered" evidence="1">
    <location>
        <begin position="809"/>
        <end position="832"/>
    </location>
</feature>
<feature type="region of interest" description="Disordered" evidence="1">
    <location>
        <begin position="324"/>
        <end position="347"/>
    </location>
</feature>
<proteinExistence type="predicted"/>
<dbReference type="NCBIfam" id="NF033766">
    <property type="entry name" value="choice_anch_G"/>
    <property type="match status" value="2"/>
</dbReference>
<dbReference type="Proteomes" id="UP000582231">
    <property type="component" value="Unassembled WGS sequence"/>
</dbReference>
<name>A0A852RRD9_9ACTN</name>
<organism evidence="2 3">
    <name type="scientific">Nocardioides kongjuensis</name>
    <dbReference type="NCBI Taxonomy" id="349522"/>
    <lineage>
        <taxon>Bacteria</taxon>
        <taxon>Bacillati</taxon>
        <taxon>Actinomycetota</taxon>
        <taxon>Actinomycetes</taxon>
        <taxon>Propionibacteriales</taxon>
        <taxon>Nocardioidaceae</taxon>
        <taxon>Nocardioides</taxon>
    </lineage>
</organism>
<evidence type="ECO:0008006" key="4">
    <source>
        <dbReference type="Google" id="ProtNLM"/>
    </source>
</evidence>